<dbReference type="Proteomes" id="UP000030689">
    <property type="component" value="Unassembled WGS sequence"/>
</dbReference>
<dbReference type="Gene3D" id="3.80.10.10">
    <property type="entry name" value="Ribonuclease Inhibitor"/>
    <property type="match status" value="1"/>
</dbReference>
<keyword evidence="9" id="KW-0675">Receptor</keyword>
<evidence type="ECO:0000313" key="11">
    <source>
        <dbReference type="EMBL" id="ESQ38700.1"/>
    </source>
</evidence>
<dbReference type="PANTHER" id="PTHR27004:SF460">
    <property type="entry name" value="RECEPTOR-LIKE PROTEIN 33"/>
    <property type="match status" value="1"/>
</dbReference>
<evidence type="ECO:0000256" key="10">
    <source>
        <dbReference type="ARBA" id="ARBA00023180"/>
    </source>
</evidence>
<dbReference type="GO" id="GO:0005886">
    <property type="term" value="C:plasma membrane"/>
    <property type="evidence" value="ECO:0007669"/>
    <property type="project" value="UniProtKB-SubCell"/>
</dbReference>
<evidence type="ECO:0000256" key="1">
    <source>
        <dbReference type="ARBA" id="ARBA00004251"/>
    </source>
</evidence>
<dbReference type="SUPFAM" id="SSF52058">
    <property type="entry name" value="L domain-like"/>
    <property type="match status" value="1"/>
</dbReference>
<evidence type="ECO:0000256" key="6">
    <source>
        <dbReference type="ARBA" id="ARBA00022737"/>
    </source>
</evidence>
<dbReference type="EMBL" id="KI517537">
    <property type="protein sequence ID" value="ESQ38700.1"/>
    <property type="molecule type" value="Genomic_DNA"/>
</dbReference>
<evidence type="ECO:0000256" key="3">
    <source>
        <dbReference type="ARBA" id="ARBA00022475"/>
    </source>
</evidence>
<keyword evidence="5" id="KW-0812">Transmembrane</keyword>
<dbReference type="PANTHER" id="PTHR27004">
    <property type="entry name" value="RECEPTOR-LIKE PROTEIN 12 ISOFORM X1"/>
    <property type="match status" value="1"/>
</dbReference>
<evidence type="ECO:0000256" key="8">
    <source>
        <dbReference type="ARBA" id="ARBA00023136"/>
    </source>
</evidence>
<organism evidence="11 12">
    <name type="scientific">Eutrema salsugineum</name>
    <name type="common">Saltwater cress</name>
    <name type="synonym">Sisymbrium salsugineum</name>
    <dbReference type="NCBI Taxonomy" id="72664"/>
    <lineage>
        <taxon>Eukaryota</taxon>
        <taxon>Viridiplantae</taxon>
        <taxon>Streptophyta</taxon>
        <taxon>Embryophyta</taxon>
        <taxon>Tracheophyta</taxon>
        <taxon>Spermatophyta</taxon>
        <taxon>Magnoliopsida</taxon>
        <taxon>eudicotyledons</taxon>
        <taxon>Gunneridae</taxon>
        <taxon>Pentapetalae</taxon>
        <taxon>rosids</taxon>
        <taxon>malvids</taxon>
        <taxon>Brassicales</taxon>
        <taxon>Brassicaceae</taxon>
        <taxon>Eutremeae</taxon>
        <taxon>Eutrema</taxon>
    </lineage>
</organism>
<evidence type="ECO:0000256" key="9">
    <source>
        <dbReference type="ARBA" id="ARBA00023170"/>
    </source>
</evidence>
<evidence type="ECO:0000256" key="5">
    <source>
        <dbReference type="ARBA" id="ARBA00022692"/>
    </source>
</evidence>
<keyword evidence="4" id="KW-0433">Leucine-rich repeat</keyword>
<evidence type="ECO:0000256" key="7">
    <source>
        <dbReference type="ARBA" id="ARBA00022989"/>
    </source>
</evidence>
<dbReference type="InterPro" id="IPR032675">
    <property type="entry name" value="LRR_dom_sf"/>
</dbReference>
<keyword evidence="6" id="KW-0677">Repeat</keyword>
<gene>
    <name evidence="11" type="ORF">EUTSA_v10029344mg</name>
</gene>
<protein>
    <submittedName>
        <fullName evidence="11">Uncharacterized protein</fullName>
    </submittedName>
</protein>
<keyword evidence="8" id="KW-0472">Membrane</keyword>
<keyword evidence="12" id="KW-1185">Reference proteome</keyword>
<feature type="non-terminal residue" evidence="11">
    <location>
        <position position="100"/>
    </location>
</feature>
<keyword evidence="3" id="KW-1003">Cell membrane</keyword>
<sequence length="100" mass="11711">MINCKAMEFLNMKSKRIKDKIPSWLGSLPLLYIPILRSTEFYGSFFCKLSTLPVGVKQPHLRKKYDYLNTTCNAFTRRIPKSMKYLTKLEELDMSPNQLS</sequence>
<name>V4KLB4_EUTSA</name>
<evidence type="ECO:0000256" key="4">
    <source>
        <dbReference type="ARBA" id="ARBA00022614"/>
    </source>
</evidence>
<dbReference type="Gramene" id="ESQ38700">
    <property type="protein sequence ID" value="ESQ38700"/>
    <property type="gene ID" value="EUTSA_v10029344mg"/>
</dbReference>
<accession>V4KLB4</accession>
<reference evidence="11 12" key="1">
    <citation type="journal article" date="2013" name="Front. Plant Sci.">
        <title>The Reference Genome of the Halophytic Plant Eutrema salsugineum.</title>
        <authorList>
            <person name="Yang R."/>
            <person name="Jarvis D.E."/>
            <person name="Chen H."/>
            <person name="Beilstein M.A."/>
            <person name="Grimwood J."/>
            <person name="Jenkins J."/>
            <person name="Shu S."/>
            <person name="Prochnik S."/>
            <person name="Xin M."/>
            <person name="Ma C."/>
            <person name="Schmutz J."/>
            <person name="Wing R.A."/>
            <person name="Mitchell-Olds T."/>
            <person name="Schumaker K.S."/>
            <person name="Wang X."/>
        </authorList>
    </citation>
    <scope>NUCLEOTIDE SEQUENCE [LARGE SCALE GENOMIC DNA]</scope>
</reference>
<proteinExistence type="inferred from homology"/>
<evidence type="ECO:0000256" key="2">
    <source>
        <dbReference type="ARBA" id="ARBA00009592"/>
    </source>
</evidence>
<dbReference type="eggNOG" id="KOG0619">
    <property type="taxonomic scope" value="Eukaryota"/>
</dbReference>
<evidence type="ECO:0000313" key="12">
    <source>
        <dbReference type="Proteomes" id="UP000030689"/>
    </source>
</evidence>
<comment type="subcellular location">
    <subcellularLocation>
        <location evidence="1">Cell membrane</location>
        <topology evidence="1">Single-pass type I membrane protein</topology>
    </subcellularLocation>
</comment>
<dbReference type="KEGG" id="eus:EUTSA_v10029344mg"/>
<keyword evidence="10" id="KW-0325">Glycoprotein</keyword>
<dbReference type="AlphaFoldDB" id="V4KLB4"/>
<keyword evidence="7" id="KW-1133">Transmembrane helix</keyword>
<comment type="similarity">
    <text evidence="2">Belongs to the RLP family.</text>
</comment>